<dbReference type="PANTHER" id="PTHR30217">
    <property type="entry name" value="PEPTIDASE U32 FAMILY"/>
    <property type="match status" value="1"/>
</dbReference>
<protein>
    <submittedName>
        <fullName evidence="1">Collagenase-like PrtC family protease</fullName>
    </submittedName>
</protein>
<keyword evidence="1" id="KW-0645">Protease</keyword>
<organism evidence="1 2">
    <name type="scientific">Abyssicoccus albus</name>
    <dbReference type="NCBI Taxonomy" id="1817405"/>
    <lineage>
        <taxon>Bacteria</taxon>
        <taxon>Bacillati</taxon>
        <taxon>Bacillota</taxon>
        <taxon>Bacilli</taxon>
        <taxon>Bacillales</taxon>
        <taxon>Abyssicoccaceae</taxon>
    </lineage>
</organism>
<accession>A0A3N5CDD9</accession>
<dbReference type="EMBL" id="RKRK01000002">
    <property type="protein sequence ID" value="RPF58172.1"/>
    <property type="molecule type" value="Genomic_DNA"/>
</dbReference>
<dbReference type="Proteomes" id="UP000277108">
    <property type="component" value="Unassembled WGS sequence"/>
</dbReference>
<keyword evidence="1" id="KW-0378">Hydrolase</keyword>
<sequence length="305" mass="35783">MNELLVTPKSVEHALHLFKIGADAVLVGEDQFSLRLPTSMSIDEIKEVVANKADKKVYVNMNAVFHNEHLQSVETYMKSLMEVDIDGIYFGDPSIVMYNKELVHPFELIWNAETIATNSFQCDYWFDRGAVRSYLARELNEDEMIEIKQLTKAQVEIQVHGATCMFHSKRPLLGHYYLYQEKAMKIENRDQPDSMLLYDEERGNKYPIYEDVQGTHIFSPNDMMLLEELEVFLEANIDVFRIDGILRNEDYINEVTKNYRKAIDLYHEDRDAFHDELFDLAMNIEEIQPTYRPLDTGFMFKQTVY</sequence>
<keyword evidence="2" id="KW-1185">Reference proteome</keyword>
<dbReference type="Pfam" id="PF01136">
    <property type="entry name" value="Peptidase_U32"/>
    <property type="match status" value="1"/>
</dbReference>
<name>A0A3N5CDD9_9BACL</name>
<dbReference type="GO" id="GO:0008233">
    <property type="term" value="F:peptidase activity"/>
    <property type="evidence" value="ECO:0007669"/>
    <property type="project" value="UniProtKB-KW"/>
</dbReference>
<dbReference type="RefSeq" id="WP_123807619.1">
    <property type="nucleotide sequence ID" value="NZ_RKRK01000002.1"/>
</dbReference>
<gene>
    <name evidence="1" type="ORF">EDD62_0814</name>
</gene>
<dbReference type="OrthoDB" id="9807498at2"/>
<dbReference type="InterPro" id="IPR001539">
    <property type="entry name" value="Peptidase_U32"/>
</dbReference>
<dbReference type="AlphaFoldDB" id="A0A3N5CDD9"/>
<proteinExistence type="predicted"/>
<dbReference type="InterPro" id="IPR051454">
    <property type="entry name" value="RNA/ubiquinone_mod_enzymes"/>
</dbReference>
<evidence type="ECO:0000313" key="2">
    <source>
        <dbReference type="Proteomes" id="UP000277108"/>
    </source>
</evidence>
<dbReference type="PANTHER" id="PTHR30217:SF7">
    <property type="entry name" value="TRNA HYDROXYLATION PROTEIN P2"/>
    <property type="match status" value="1"/>
</dbReference>
<reference evidence="1 2" key="1">
    <citation type="submission" date="2018-11" db="EMBL/GenBank/DDBJ databases">
        <title>Genomic Encyclopedia of Type Strains, Phase IV (KMG-IV): sequencing the most valuable type-strain genomes for metagenomic binning, comparative biology and taxonomic classification.</title>
        <authorList>
            <person name="Goeker M."/>
        </authorList>
    </citation>
    <scope>NUCLEOTIDE SEQUENCE [LARGE SCALE GENOMIC DNA]</scope>
    <source>
        <strain evidence="1 2">DSM 29158</strain>
    </source>
</reference>
<comment type="caution">
    <text evidence="1">The sequence shown here is derived from an EMBL/GenBank/DDBJ whole genome shotgun (WGS) entry which is preliminary data.</text>
</comment>
<evidence type="ECO:0000313" key="1">
    <source>
        <dbReference type="EMBL" id="RPF58172.1"/>
    </source>
</evidence>
<dbReference type="GO" id="GO:0006508">
    <property type="term" value="P:proteolysis"/>
    <property type="evidence" value="ECO:0007669"/>
    <property type="project" value="UniProtKB-KW"/>
</dbReference>